<evidence type="ECO:0000313" key="2">
    <source>
        <dbReference type="EMBL" id="RPA77680.1"/>
    </source>
</evidence>
<feature type="region of interest" description="Disordered" evidence="1">
    <location>
        <begin position="781"/>
        <end position="812"/>
    </location>
</feature>
<feature type="region of interest" description="Disordered" evidence="1">
    <location>
        <begin position="954"/>
        <end position="977"/>
    </location>
</feature>
<dbReference type="InterPro" id="IPR036388">
    <property type="entry name" value="WH-like_DNA-bd_sf"/>
</dbReference>
<feature type="compositionally biased region" description="Basic and acidic residues" evidence="1">
    <location>
        <begin position="136"/>
        <end position="148"/>
    </location>
</feature>
<feature type="compositionally biased region" description="Polar residues" evidence="1">
    <location>
        <begin position="851"/>
        <end position="865"/>
    </location>
</feature>
<feature type="compositionally biased region" description="Polar residues" evidence="1">
    <location>
        <begin position="487"/>
        <end position="504"/>
    </location>
</feature>
<proteinExistence type="predicted"/>
<keyword evidence="3" id="KW-1185">Reference proteome</keyword>
<evidence type="ECO:0000256" key="1">
    <source>
        <dbReference type="SAM" id="MobiDB-lite"/>
    </source>
</evidence>
<reference evidence="2 3" key="1">
    <citation type="journal article" date="2018" name="Nat. Ecol. Evol.">
        <title>Pezizomycetes genomes reveal the molecular basis of ectomycorrhizal truffle lifestyle.</title>
        <authorList>
            <person name="Murat C."/>
            <person name="Payen T."/>
            <person name="Noel B."/>
            <person name="Kuo A."/>
            <person name="Morin E."/>
            <person name="Chen J."/>
            <person name="Kohler A."/>
            <person name="Krizsan K."/>
            <person name="Balestrini R."/>
            <person name="Da Silva C."/>
            <person name="Montanini B."/>
            <person name="Hainaut M."/>
            <person name="Levati E."/>
            <person name="Barry K.W."/>
            <person name="Belfiori B."/>
            <person name="Cichocki N."/>
            <person name="Clum A."/>
            <person name="Dockter R.B."/>
            <person name="Fauchery L."/>
            <person name="Guy J."/>
            <person name="Iotti M."/>
            <person name="Le Tacon F."/>
            <person name="Lindquist E.A."/>
            <person name="Lipzen A."/>
            <person name="Malagnac F."/>
            <person name="Mello A."/>
            <person name="Molinier V."/>
            <person name="Miyauchi S."/>
            <person name="Poulain J."/>
            <person name="Riccioni C."/>
            <person name="Rubini A."/>
            <person name="Sitrit Y."/>
            <person name="Splivallo R."/>
            <person name="Traeger S."/>
            <person name="Wang M."/>
            <person name="Zifcakova L."/>
            <person name="Wipf D."/>
            <person name="Zambonelli A."/>
            <person name="Paolocci F."/>
            <person name="Nowrousian M."/>
            <person name="Ottonello S."/>
            <person name="Baldrian P."/>
            <person name="Spatafora J.W."/>
            <person name="Henrissat B."/>
            <person name="Nagy L.G."/>
            <person name="Aury J.M."/>
            <person name="Wincker P."/>
            <person name="Grigoriev I.V."/>
            <person name="Bonfante P."/>
            <person name="Martin F.M."/>
        </authorList>
    </citation>
    <scope>NUCLEOTIDE SEQUENCE [LARGE SCALE GENOMIC DNA]</scope>
    <source>
        <strain evidence="2 3">RN42</strain>
    </source>
</reference>
<organism evidence="2 3">
    <name type="scientific">Ascobolus immersus RN42</name>
    <dbReference type="NCBI Taxonomy" id="1160509"/>
    <lineage>
        <taxon>Eukaryota</taxon>
        <taxon>Fungi</taxon>
        <taxon>Dikarya</taxon>
        <taxon>Ascomycota</taxon>
        <taxon>Pezizomycotina</taxon>
        <taxon>Pezizomycetes</taxon>
        <taxon>Pezizales</taxon>
        <taxon>Ascobolaceae</taxon>
        <taxon>Ascobolus</taxon>
    </lineage>
</organism>
<feature type="region of interest" description="Disordered" evidence="1">
    <location>
        <begin position="845"/>
        <end position="865"/>
    </location>
</feature>
<dbReference type="Proteomes" id="UP000275078">
    <property type="component" value="Unassembled WGS sequence"/>
</dbReference>
<feature type="compositionally biased region" description="Low complexity" evidence="1">
    <location>
        <begin position="917"/>
        <end position="935"/>
    </location>
</feature>
<feature type="compositionally biased region" description="Low complexity" evidence="1">
    <location>
        <begin position="392"/>
        <end position="402"/>
    </location>
</feature>
<feature type="region of interest" description="Disordered" evidence="1">
    <location>
        <begin position="484"/>
        <end position="547"/>
    </location>
</feature>
<feature type="compositionally biased region" description="Polar residues" evidence="1">
    <location>
        <begin position="359"/>
        <end position="383"/>
    </location>
</feature>
<protein>
    <submittedName>
        <fullName evidence="2">Uncharacterized protein</fullName>
    </submittedName>
</protein>
<sequence>MASSQALSLFFHLGSEQPSSPFVTFFGPSTGYRTLGLSGLPDHLQPLLHHLTQMGTGKQVDLDTRQKIKDLYFEQRLGYKKIGKQLNLAKSTVEGIIKHLKQNDMDIEPKWSQKKKKKQQAIEDSLASNQGLVRNQAHDEARRVHDGGGIDPFNDGGGGLYSSAPVDHMEGIENRAFTRADMDYAVSTAGSASSYMGFGSIAALADMPGYGDGGSSVHTSRRTSLNSNLFEQQNVCIGSQPPMSESLQATFGHHDYGVTLAPITSGQLTHSDYSGEYVYSAGLPTSSSYGDLRYPSVTATAGNRYSNQSQSNSHLELDANYASYPPMDAPAYASSLDHSARSTPFQEQQEAFGFYPQMSPYNNEYSQTPTTHAHQSRRSSYADTQRRAPYGSSINSYSNRSSLTPPGNGNHYQLAPAPVGPHQEPLPLPPMLNYRVSTELEPLASPSYWDSYNSRIDRLPEISPAGEQTSDRAYVDEAYVSRHRRVPSNSKYSPPHKSSTSGALRTTPPPLQAVSDPPGLDIKPLDFPTATSPPTPGITPIPPYERNHQLPTETRLEIKRLHTDHRFGIKRISKTLGIPKTTVQGILKHLRSTNGDVTPKAQLKNQTLSDGLRTEREKIVEVGKKLKEELDLNGGELKANEVLKRCNLAVHVQTCAKILREENLLPQRPKLPKLPSVLDGAASGLSNLEEYTDSPELSMLDANGKVKKRPGRPHKYTEEAKNALLELARENHRTGGKMKIGEMRERSGFGAGDDVARRILRDNGVSTRGIGLVAAPDESITVEESGKISAGQSRSPSPHPPPPRTSGEDVPSVRNWLLGPDMDHVNKRLQGCNYGNNNYDQGYSGSYKIDSPQTGSYKIDSPQTGSYKINSPQTGSYKMDSPFLAKPLSRLCISTRSTTNSPEQPPAPVAYSQSMDHPPTYGSASSSSMMPHSTSGPPYSCQYTPAFAPASYAPHKEDPWSHPNQDISSAYPMGFPSVQPTRLERRVSGYAGSDLSLEA</sequence>
<dbReference type="AlphaFoldDB" id="A0A3N4I0R1"/>
<accession>A0A3N4I0R1</accession>
<dbReference type="Gene3D" id="1.10.10.10">
    <property type="entry name" value="Winged helix-like DNA-binding domain superfamily/Winged helix DNA-binding domain"/>
    <property type="match status" value="2"/>
</dbReference>
<name>A0A3N4I0R1_ASCIM</name>
<feature type="compositionally biased region" description="Gly residues" evidence="1">
    <location>
        <begin position="149"/>
        <end position="160"/>
    </location>
</feature>
<gene>
    <name evidence="2" type="ORF">BJ508DRAFT_378732</name>
</gene>
<feature type="region of interest" description="Disordered" evidence="1">
    <location>
        <begin position="109"/>
        <end position="165"/>
    </location>
</feature>
<evidence type="ECO:0000313" key="3">
    <source>
        <dbReference type="Proteomes" id="UP000275078"/>
    </source>
</evidence>
<feature type="region of interest" description="Disordered" evidence="1">
    <location>
        <begin position="356"/>
        <end position="426"/>
    </location>
</feature>
<feature type="region of interest" description="Disordered" evidence="1">
    <location>
        <begin position="896"/>
        <end position="935"/>
    </location>
</feature>
<feature type="compositionally biased region" description="Pro residues" evidence="1">
    <location>
        <begin position="531"/>
        <end position="543"/>
    </location>
</feature>
<dbReference type="EMBL" id="ML119722">
    <property type="protein sequence ID" value="RPA77680.1"/>
    <property type="molecule type" value="Genomic_DNA"/>
</dbReference>